<sequence>MSDRPASDDDQISPALAHVRNEVASELYAQLALRGETIDLADVCGVAYSVAVRLGRGFRIEARGFDDGPTDDDSLGPDGATFHGSVLPSGDGRGSPERYPVFDRAWPPHP</sequence>
<keyword evidence="3" id="KW-1185">Reference proteome</keyword>
<gene>
    <name evidence="2" type="ORF">Prubr_70250</name>
</gene>
<dbReference type="EMBL" id="AP023359">
    <property type="protein sequence ID" value="BCJ70004.1"/>
    <property type="molecule type" value="Genomic_DNA"/>
</dbReference>
<feature type="region of interest" description="Disordered" evidence="1">
    <location>
        <begin position="62"/>
        <end position="110"/>
    </location>
</feature>
<name>A0A810NCD6_9ACTN</name>
<dbReference type="AlphaFoldDB" id="A0A810NCD6"/>
<protein>
    <submittedName>
        <fullName evidence="2">Uncharacterized protein</fullName>
    </submittedName>
</protein>
<evidence type="ECO:0000313" key="3">
    <source>
        <dbReference type="Proteomes" id="UP000680866"/>
    </source>
</evidence>
<dbReference type="KEGG" id="pry:Prubr_70250"/>
<proteinExistence type="predicted"/>
<organism evidence="2 3">
    <name type="scientific">Polymorphospora rubra</name>
    <dbReference type="NCBI Taxonomy" id="338584"/>
    <lineage>
        <taxon>Bacteria</taxon>
        <taxon>Bacillati</taxon>
        <taxon>Actinomycetota</taxon>
        <taxon>Actinomycetes</taxon>
        <taxon>Micromonosporales</taxon>
        <taxon>Micromonosporaceae</taxon>
        <taxon>Polymorphospora</taxon>
    </lineage>
</organism>
<reference evidence="2" key="1">
    <citation type="submission" date="2020-08" db="EMBL/GenBank/DDBJ databases">
        <title>Whole genome shotgun sequence of Polymorphospora rubra NBRC 101157.</title>
        <authorList>
            <person name="Komaki H."/>
            <person name="Tamura T."/>
        </authorList>
    </citation>
    <scope>NUCLEOTIDE SEQUENCE</scope>
    <source>
        <strain evidence="2">NBRC 101157</strain>
    </source>
</reference>
<evidence type="ECO:0000313" key="2">
    <source>
        <dbReference type="EMBL" id="BCJ70004.1"/>
    </source>
</evidence>
<dbReference type="Proteomes" id="UP000680866">
    <property type="component" value="Chromosome"/>
</dbReference>
<accession>A0A810NCD6</accession>
<dbReference type="RefSeq" id="WP_212819641.1">
    <property type="nucleotide sequence ID" value="NZ_AP023359.1"/>
</dbReference>
<evidence type="ECO:0000256" key="1">
    <source>
        <dbReference type="SAM" id="MobiDB-lite"/>
    </source>
</evidence>